<dbReference type="AlphaFoldDB" id="A0A0J8DSC1"/>
<feature type="non-terminal residue" evidence="2">
    <location>
        <position position="209"/>
    </location>
</feature>
<feature type="transmembrane region" description="Helical" evidence="1">
    <location>
        <begin position="59"/>
        <end position="88"/>
    </location>
</feature>
<keyword evidence="1" id="KW-0472">Membrane</keyword>
<keyword evidence="3" id="KW-1185">Reference proteome</keyword>
<evidence type="ECO:0000313" key="3">
    <source>
        <dbReference type="Proteomes" id="UP000035740"/>
    </source>
</evidence>
<reference evidence="2 3" key="1">
    <citation type="journal article" date="2014" name="Nature">
        <title>The genome of the recently domesticated crop plant sugar beet (Beta vulgaris).</title>
        <authorList>
            <person name="Dohm J.C."/>
            <person name="Minoche A.E."/>
            <person name="Holtgrawe D."/>
            <person name="Capella-Gutierrez S."/>
            <person name="Zakrzewski F."/>
            <person name="Tafer H."/>
            <person name="Rupp O."/>
            <person name="Sorensen T.R."/>
            <person name="Stracke R."/>
            <person name="Reinhardt R."/>
            <person name="Goesmann A."/>
            <person name="Kraft T."/>
            <person name="Schulz B."/>
            <person name="Stadler P.F."/>
            <person name="Schmidt T."/>
            <person name="Gabaldon T."/>
            <person name="Lehrach H."/>
            <person name="Weisshaar B."/>
            <person name="Himmelbauer H."/>
        </authorList>
    </citation>
    <scope>NUCLEOTIDE SEQUENCE [LARGE SCALE GENOMIC DNA]</scope>
    <source>
        <tissue evidence="2">Taproot</tissue>
    </source>
</reference>
<sequence length="209" mass="24045">CANIIDVTFMRDYGNRPIVRRHSFPNVRDLAQESSTSNYTHKHGSRPHLKRLVRERNRLWNHAILSVIVISLQIVLSAFLILAISVIWASVFMELPSMDYNFHREKVPSHADALSAWSEMAQSIYLCLGYRLLTSAEIKEALNNKLKTTWHHTAHRASINVFDLMPEGSYDPQLIVPMVLIVKSFDEKTGWFTAHLAGAMPFLRIHIWP</sequence>
<keyword evidence="1" id="KW-1133">Transmembrane helix</keyword>
<protein>
    <submittedName>
        <fullName evidence="2">Uncharacterized protein</fullName>
    </submittedName>
</protein>
<organism evidence="2 3">
    <name type="scientific">Beta vulgaris subsp. vulgaris</name>
    <name type="common">Beet</name>
    <dbReference type="NCBI Taxonomy" id="3555"/>
    <lineage>
        <taxon>Eukaryota</taxon>
        <taxon>Viridiplantae</taxon>
        <taxon>Streptophyta</taxon>
        <taxon>Embryophyta</taxon>
        <taxon>Tracheophyta</taxon>
        <taxon>Spermatophyta</taxon>
        <taxon>Magnoliopsida</taxon>
        <taxon>eudicotyledons</taxon>
        <taxon>Gunneridae</taxon>
        <taxon>Pentapetalae</taxon>
        <taxon>Caryophyllales</taxon>
        <taxon>Chenopodiaceae</taxon>
        <taxon>Betoideae</taxon>
        <taxon>Beta</taxon>
    </lineage>
</organism>
<evidence type="ECO:0000256" key="1">
    <source>
        <dbReference type="SAM" id="Phobius"/>
    </source>
</evidence>
<accession>A0A0J8DSC1</accession>
<gene>
    <name evidence="2" type="ORF">BVRB_029540</name>
</gene>
<name>A0A0J8DSC1_BETVV</name>
<keyword evidence="1" id="KW-0812">Transmembrane</keyword>
<proteinExistence type="predicted"/>
<feature type="non-terminal residue" evidence="2">
    <location>
        <position position="1"/>
    </location>
</feature>
<evidence type="ECO:0000313" key="2">
    <source>
        <dbReference type="EMBL" id="KMS93630.1"/>
    </source>
</evidence>
<dbReference type="Proteomes" id="UP000035740">
    <property type="component" value="Unassembled WGS sequence"/>
</dbReference>
<dbReference type="EMBL" id="KQ100669">
    <property type="protein sequence ID" value="KMS93630.1"/>
    <property type="molecule type" value="Genomic_DNA"/>
</dbReference>